<evidence type="ECO:0000256" key="2">
    <source>
        <dbReference type="ARBA" id="ARBA00022448"/>
    </source>
</evidence>
<comment type="caution">
    <text evidence="5">The sequence shown here is derived from an EMBL/GenBank/DDBJ whole genome shotgun (WGS) entry which is preliminary data.</text>
</comment>
<dbReference type="Proteomes" id="UP001285921">
    <property type="component" value="Unassembled WGS sequence"/>
</dbReference>
<accession>A0ABQ6NX06</accession>
<dbReference type="InterPro" id="IPR030678">
    <property type="entry name" value="Peptide/Ni-bd"/>
</dbReference>
<dbReference type="PIRSF" id="PIRSF002741">
    <property type="entry name" value="MppA"/>
    <property type="match status" value="1"/>
</dbReference>
<dbReference type="SUPFAM" id="SSF53850">
    <property type="entry name" value="Periplasmic binding protein-like II"/>
    <property type="match status" value="1"/>
</dbReference>
<dbReference type="Gene3D" id="3.40.190.10">
    <property type="entry name" value="Periplasmic binding protein-like II"/>
    <property type="match status" value="1"/>
</dbReference>
<dbReference type="PROSITE" id="PS51257">
    <property type="entry name" value="PROKAR_LIPOPROTEIN"/>
    <property type="match status" value="1"/>
</dbReference>
<proteinExistence type="inferred from homology"/>
<dbReference type="PANTHER" id="PTHR30290:SF9">
    <property type="entry name" value="OLIGOPEPTIDE-BINDING PROTEIN APPA"/>
    <property type="match status" value="1"/>
</dbReference>
<reference evidence="5 6" key="1">
    <citation type="submission" date="2023-05" db="EMBL/GenBank/DDBJ databases">
        <title>Draft genome of Paenibacillus sp. CCS26.</title>
        <authorList>
            <person name="Akita H."/>
            <person name="Shinto Y."/>
            <person name="Kimura Z."/>
        </authorList>
    </citation>
    <scope>NUCLEOTIDE SEQUENCE [LARGE SCALE GENOMIC DNA]</scope>
    <source>
        <strain evidence="5 6">CCS26</strain>
    </source>
</reference>
<evidence type="ECO:0000313" key="6">
    <source>
        <dbReference type="Proteomes" id="UP001285921"/>
    </source>
</evidence>
<keyword evidence="2" id="KW-0813">Transport</keyword>
<dbReference type="CDD" id="cd00995">
    <property type="entry name" value="PBP2_NikA_DppA_OppA_like"/>
    <property type="match status" value="1"/>
</dbReference>
<feature type="domain" description="Solute-binding protein family 5" evidence="4">
    <location>
        <begin position="81"/>
        <end position="457"/>
    </location>
</feature>
<comment type="similarity">
    <text evidence="1">Belongs to the bacterial solute-binding protein 5 family.</text>
</comment>
<dbReference type="Pfam" id="PF00496">
    <property type="entry name" value="SBP_bac_5"/>
    <property type="match status" value="1"/>
</dbReference>
<gene>
    <name evidence="5" type="primary">oppA_4</name>
    <name evidence="5" type="ORF">PghCCS26_57450</name>
</gene>
<evidence type="ECO:0000259" key="4">
    <source>
        <dbReference type="Pfam" id="PF00496"/>
    </source>
</evidence>
<name>A0ABQ6NX06_9BACL</name>
<keyword evidence="3" id="KW-0732">Signal</keyword>
<protein>
    <submittedName>
        <fullName evidence="5">ABC transporter substrate-binding protein</fullName>
    </submittedName>
</protein>
<dbReference type="InterPro" id="IPR039424">
    <property type="entry name" value="SBP_5"/>
</dbReference>
<dbReference type="Gene3D" id="3.90.76.10">
    <property type="entry name" value="Dipeptide-binding Protein, Domain 1"/>
    <property type="match status" value="1"/>
</dbReference>
<evidence type="ECO:0000256" key="3">
    <source>
        <dbReference type="ARBA" id="ARBA00022729"/>
    </source>
</evidence>
<dbReference type="InterPro" id="IPR000914">
    <property type="entry name" value="SBP_5_dom"/>
</dbReference>
<evidence type="ECO:0000313" key="5">
    <source>
        <dbReference type="EMBL" id="GMK48615.1"/>
    </source>
</evidence>
<dbReference type="PANTHER" id="PTHR30290">
    <property type="entry name" value="PERIPLASMIC BINDING COMPONENT OF ABC TRANSPORTER"/>
    <property type="match status" value="1"/>
</dbReference>
<dbReference type="EMBL" id="BTCL01000032">
    <property type="protein sequence ID" value="GMK48615.1"/>
    <property type="molecule type" value="Genomic_DNA"/>
</dbReference>
<evidence type="ECO:0000256" key="1">
    <source>
        <dbReference type="ARBA" id="ARBA00005695"/>
    </source>
</evidence>
<keyword evidence="6" id="KW-1185">Reference proteome</keyword>
<organism evidence="5 6">
    <name type="scientific">Paenibacillus glycanilyticus</name>
    <dbReference type="NCBI Taxonomy" id="126569"/>
    <lineage>
        <taxon>Bacteria</taxon>
        <taxon>Bacillati</taxon>
        <taxon>Bacillota</taxon>
        <taxon>Bacilli</taxon>
        <taxon>Bacillales</taxon>
        <taxon>Paenibacillaceae</taxon>
        <taxon>Paenibacillus</taxon>
    </lineage>
</organism>
<dbReference type="Gene3D" id="3.10.105.10">
    <property type="entry name" value="Dipeptide-binding Protein, Domain 3"/>
    <property type="match status" value="1"/>
</dbReference>
<dbReference type="RefSeq" id="WP_317982130.1">
    <property type="nucleotide sequence ID" value="NZ_BTCL01000032.1"/>
</dbReference>
<sequence>MHNFSRMRSLLGLLIAMLFILSACSRTELSMKPISSAKTVNIGVTYSPNTLNPLSPVGQVSSYISGLMYLPLFELDQDLAFKPMLADSITTLDHRLFTINLSPAAKWSDGSPVTADDVVFTLQLMTSKEIASTYAYMFSIIEGTDSAGFRPQEQLGLTGVQAVDEHTLTIKTKEPTTLIIMQDAIGRNLLTLPKKALENASVDQLRNGDFVQKSTVVSGPYQFDSYVRDQLVQLKANAGYFKGVPKIGRLNFKILKGEALADQLESGDVDLNIPSFGVIPIEDYGKIKSLPNVTTINGPSVATQFMYINEQELPDARQRKAISYAINRERIVNDLLRGAGETVDGLFTSYSPYLDPSVKQAEYDPDKAKSLLAESGWIPGTKLTLSVLAGDSTLEQAARMAADDLKAVGIDAEIQTVSLDPLVHKIVERDYDLGVMTVSMSLVNPLPDVSYFLQEGNPNGYRNPEVDMLLAFLKSEKTEADIKESYSRLQQIMAEDVPMLSVYATRSLGAVNNAVTGVHPSDYGMFIDVQDWDIKR</sequence>